<evidence type="ECO:0000256" key="1">
    <source>
        <dbReference type="SAM" id="Phobius"/>
    </source>
</evidence>
<proteinExistence type="predicted"/>
<dbReference type="AlphaFoldDB" id="A0A382VCH9"/>
<feature type="transmembrane region" description="Helical" evidence="1">
    <location>
        <begin position="6"/>
        <end position="30"/>
    </location>
</feature>
<gene>
    <name evidence="2" type="ORF">METZ01_LOCUS397100</name>
</gene>
<dbReference type="EMBL" id="UINC01150927">
    <property type="protein sequence ID" value="SVD44246.1"/>
    <property type="molecule type" value="Genomic_DNA"/>
</dbReference>
<keyword evidence="1" id="KW-0472">Membrane</keyword>
<feature type="non-terminal residue" evidence="2">
    <location>
        <position position="57"/>
    </location>
</feature>
<name>A0A382VCH9_9ZZZZ</name>
<protein>
    <submittedName>
        <fullName evidence="2">Uncharacterized protein</fullName>
    </submittedName>
</protein>
<sequence>MIPPFALYALFAIAIKYIVGPRLIVDLLWIGHRTHRATKREFLYRPRPIDPAVQYLH</sequence>
<reference evidence="2" key="1">
    <citation type="submission" date="2018-05" db="EMBL/GenBank/DDBJ databases">
        <authorList>
            <person name="Lanie J.A."/>
            <person name="Ng W.-L."/>
            <person name="Kazmierczak K.M."/>
            <person name="Andrzejewski T.M."/>
            <person name="Davidsen T.M."/>
            <person name="Wayne K.J."/>
            <person name="Tettelin H."/>
            <person name="Glass J.I."/>
            <person name="Rusch D."/>
            <person name="Podicherti R."/>
            <person name="Tsui H.-C.T."/>
            <person name="Winkler M.E."/>
        </authorList>
    </citation>
    <scope>NUCLEOTIDE SEQUENCE</scope>
</reference>
<organism evidence="2">
    <name type="scientific">marine metagenome</name>
    <dbReference type="NCBI Taxonomy" id="408172"/>
    <lineage>
        <taxon>unclassified sequences</taxon>
        <taxon>metagenomes</taxon>
        <taxon>ecological metagenomes</taxon>
    </lineage>
</organism>
<keyword evidence="1" id="KW-1133">Transmembrane helix</keyword>
<accession>A0A382VCH9</accession>
<evidence type="ECO:0000313" key="2">
    <source>
        <dbReference type="EMBL" id="SVD44246.1"/>
    </source>
</evidence>
<keyword evidence="1" id="KW-0812">Transmembrane</keyword>